<sequence>MPRKFQVHYSIASAVRLMHRLGFSPQVPPRWAAKREEQAVTAFRSHEGAGAAGGRRGRLPLHRRGPQEAK</sequence>
<feature type="region of interest" description="Disordered" evidence="1">
    <location>
        <begin position="38"/>
        <end position="70"/>
    </location>
</feature>
<dbReference type="InterPro" id="IPR025959">
    <property type="entry name" value="Winged_HTH_dom"/>
</dbReference>
<reference evidence="3 4" key="1">
    <citation type="submission" date="2024-06" db="EMBL/GenBank/DDBJ databases">
        <title>The Natural Products Discovery Center: Release of the First 8490 Sequenced Strains for Exploring Actinobacteria Biosynthetic Diversity.</title>
        <authorList>
            <person name="Kalkreuter E."/>
            <person name="Kautsar S.A."/>
            <person name="Yang D."/>
            <person name="Bader C.D."/>
            <person name="Teijaro C.N."/>
            <person name="Fluegel L."/>
            <person name="Davis C.M."/>
            <person name="Simpson J.R."/>
            <person name="Lauterbach L."/>
            <person name="Steele A.D."/>
            <person name="Gui C."/>
            <person name="Meng S."/>
            <person name="Li G."/>
            <person name="Viehrig K."/>
            <person name="Ye F."/>
            <person name="Su P."/>
            <person name="Kiefer A.F."/>
            <person name="Nichols A."/>
            <person name="Cepeda A.J."/>
            <person name="Yan W."/>
            <person name="Fan B."/>
            <person name="Jiang Y."/>
            <person name="Adhikari A."/>
            <person name="Zheng C.-J."/>
            <person name="Schuster L."/>
            <person name="Cowan T.M."/>
            <person name="Smanski M.J."/>
            <person name="Chevrette M.G."/>
            <person name="De Carvalho L.P.S."/>
            <person name="Shen B."/>
        </authorList>
    </citation>
    <scope>NUCLEOTIDE SEQUENCE [LARGE SCALE GENOMIC DNA]</scope>
    <source>
        <strain evidence="3 4">NPDC001166</strain>
    </source>
</reference>
<keyword evidence="4" id="KW-1185">Reference proteome</keyword>
<evidence type="ECO:0000256" key="1">
    <source>
        <dbReference type="SAM" id="MobiDB-lite"/>
    </source>
</evidence>
<proteinExistence type="predicted"/>
<dbReference type="RefSeq" id="WP_352066373.1">
    <property type="nucleotide sequence ID" value="NZ_JBEPAZ010000136.1"/>
</dbReference>
<dbReference type="EMBL" id="JBEPAZ010000136">
    <property type="protein sequence ID" value="MER6434564.1"/>
    <property type="molecule type" value="Genomic_DNA"/>
</dbReference>
<dbReference type="Pfam" id="PF13592">
    <property type="entry name" value="HTH_33"/>
    <property type="match status" value="1"/>
</dbReference>
<organism evidence="3 4">
    <name type="scientific">Streptomyces sp. 900105245</name>
    <dbReference type="NCBI Taxonomy" id="3154379"/>
    <lineage>
        <taxon>Bacteria</taxon>
        <taxon>Bacillati</taxon>
        <taxon>Actinomycetota</taxon>
        <taxon>Actinomycetes</taxon>
        <taxon>Kitasatosporales</taxon>
        <taxon>Streptomycetaceae</taxon>
        <taxon>Streptomyces</taxon>
    </lineage>
</organism>
<comment type="caution">
    <text evidence="3">The sequence shown here is derived from an EMBL/GenBank/DDBJ whole genome shotgun (WGS) entry which is preliminary data.</text>
</comment>
<feature type="compositionally biased region" description="Basic residues" evidence="1">
    <location>
        <begin position="55"/>
        <end position="64"/>
    </location>
</feature>
<feature type="domain" description="Winged helix-turn helix" evidence="2">
    <location>
        <begin position="3"/>
        <end position="44"/>
    </location>
</feature>
<protein>
    <submittedName>
        <fullName evidence="3">Winged helix-turn-helix domain-containing protein</fullName>
    </submittedName>
</protein>
<dbReference type="Proteomes" id="UP001470023">
    <property type="component" value="Unassembled WGS sequence"/>
</dbReference>
<evidence type="ECO:0000313" key="3">
    <source>
        <dbReference type="EMBL" id="MER6434564.1"/>
    </source>
</evidence>
<evidence type="ECO:0000313" key="4">
    <source>
        <dbReference type="Proteomes" id="UP001470023"/>
    </source>
</evidence>
<name>A0ABV1ULF4_9ACTN</name>
<accession>A0ABV1ULF4</accession>
<evidence type="ECO:0000259" key="2">
    <source>
        <dbReference type="Pfam" id="PF13592"/>
    </source>
</evidence>
<gene>
    <name evidence="3" type="ORF">ABT272_44390</name>
</gene>